<keyword evidence="2" id="KW-0378">Hydrolase</keyword>
<keyword evidence="7" id="KW-1185">Reference proteome</keyword>
<evidence type="ECO:0000256" key="3">
    <source>
        <dbReference type="SAM" id="MobiDB-lite"/>
    </source>
</evidence>
<dbReference type="GO" id="GO:0006516">
    <property type="term" value="P:glycoprotein catabolic process"/>
    <property type="evidence" value="ECO:0007669"/>
    <property type="project" value="TreeGrafter"/>
</dbReference>
<comment type="caution">
    <text evidence="6">The sequence shown here is derived from an EMBL/GenBank/DDBJ whole genome shotgun (WGS) entry which is preliminary data.</text>
</comment>
<dbReference type="InterPro" id="IPR036156">
    <property type="entry name" value="Beta-gal/glucu_dom_sf"/>
</dbReference>
<gene>
    <name evidence="6" type="ORF">HPB51_006260</name>
</gene>
<dbReference type="EMBL" id="JABSTU010000008">
    <property type="protein sequence ID" value="KAH8022902.1"/>
    <property type="molecule type" value="Genomic_DNA"/>
</dbReference>
<feature type="chain" id="PRO_5039895612" description="Beta-mannosidase Ig-fold domain-containing protein" evidence="4">
    <location>
        <begin position="18"/>
        <end position="332"/>
    </location>
</feature>
<dbReference type="Proteomes" id="UP000821866">
    <property type="component" value="Chromosome 6"/>
</dbReference>
<dbReference type="Gene3D" id="2.60.40.10">
    <property type="entry name" value="Immunoglobulins"/>
    <property type="match status" value="2"/>
</dbReference>
<evidence type="ECO:0000259" key="5">
    <source>
        <dbReference type="Pfam" id="PF17753"/>
    </source>
</evidence>
<comment type="similarity">
    <text evidence="1">Belongs to the glycosyl hydrolase 2 family.</text>
</comment>
<accession>A0A9J6DLX1</accession>
<evidence type="ECO:0000256" key="1">
    <source>
        <dbReference type="ARBA" id="ARBA00007401"/>
    </source>
</evidence>
<dbReference type="Gene3D" id="3.20.20.80">
    <property type="entry name" value="Glycosidases"/>
    <property type="match status" value="1"/>
</dbReference>
<dbReference type="AlphaFoldDB" id="A0A9J6DLX1"/>
<dbReference type="SUPFAM" id="SSF49303">
    <property type="entry name" value="beta-Galactosidase/glucuronidase domain"/>
    <property type="match status" value="2"/>
</dbReference>
<dbReference type="SUPFAM" id="SSF51445">
    <property type="entry name" value="(Trans)glycosidases"/>
    <property type="match status" value="1"/>
</dbReference>
<dbReference type="InterPro" id="IPR050887">
    <property type="entry name" value="Beta-mannosidase_GH2"/>
</dbReference>
<protein>
    <recommendedName>
        <fullName evidence="5">Beta-mannosidase Ig-fold domain-containing protein</fullName>
    </recommendedName>
</protein>
<sequence>MVDGLSCFWVTLQVVQAEAVRTGCESFRRWRSYLDEGGHGHTMGVLYWQLNDIWQAPSWSSIEYGGRWKMLHYFAKKFYSPVLVSPFSNKTHLTVFIVNDELSPLEKVSLKIFSQKWTSFVPENTTAFELVVPAASSFEAVIIPLDSLWNTSSCSSTECFLWFTLEDTLTAFPLAPEAYVLPARLANATLVQATIKVVSVTGPLFADHEPYSYKVNLFTDNVAIFVWLDSQHLSGRFSDNGFLLRESNKVVFFRTNEKVSAEELRDAIAIYTVSDCTAKPGCPVGYSKNYPRPRYDATETQNDTVAGGLTNSDSTQTQNDRVTGAHLSSVVV</sequence>
<feature type="signal peptide" evidence="4">
    <location>
        <begin position="1"/>
        <end position="17"/>
    </location>
</feature>
<dbReference type="GO" id="GO:0004567">
    <property type="term" value="F:beta-mannosidase activity"/>
    <property type="evidence" value="ECO:0007669"/>
    <property type="project" value="TreeGrafter"/>
</dbReference>
<evidence type="ECO:0000313" key="6">
    <source>
        <dbReference type="EMBL" id="KAH8022902.1"/>
    </source>
</evidence>
<reference evidence="6" key="2">
    <citation type="submission" date="2021-09" db="EMBL/GenBank/DDBJ databases">
        <authorList>
            <person name="Jia N."/>
            <person name="Wang J."/>
            <person name="Shi W."/>
            <person name="Du L."/>
            <person name="Sun Y."/>
            <person name="Zhan W."/>
            <person name="Jiang J."/>
            <person name="Wang Q."/>
            <person name="Zhang B."/>
            <person name="Ji P."/>
            <person name="Sakyi L.B."/>
            <person name="Cui X."/>
            <person name="Yuan T."/>
            <person name="Jiang B."/>
            <person name="Yang W."/>
            <person name="Lam T.T.-Y."/>
            <person name="Chang Q."/>
            <person name="Ding S."/>
            <person name="Wang X."/>
            <person name="Zhu J."/>
            <person name="Ruan X."/>
            <person name="Zhao L."/>
            <person name="Wei J."/>
            <person name="Que T."/>
            <person name="Du C."/>
            <person name="Cheng J."/>
            <person name="Dai P."/>
            <person name="Han X."/>
            <person name="Huang E."/>
            <person name="Gao Y."/>
            <person name="Liu J."/>
            <person name="Shao H."/>
            <person name="Ye R."/>
            <person name="Li L."/>
            <person name="Wei W."/>
            <person name="Wang X."/>
            <person name="Wang C."/>
            <person name="Huo Q."/>
            <person name="Li W."/>
            <person name="Guo W."/>
            <person name="Chen H."/>
            <person name="Chen S."/>
            <person name="Zhou L."/>
            <person name="Zhou L."/>
            <person name="Ni X."/>
            <person name="Tian J."/>
            <person name="Zhou Y."/>
            <person name="Sheng Y."/>
            <person name="Liu T."/>
            <person name="Pan Y."/>
            <person name="Xia L."/>
            <person name="Li J."/>
            <person name="Zhao F."/>
            <person name="Cao W."/>
        </authorList>
    </citation>
    <scope>NUCLEOTIDE SEQUENCE</scope>
    <source>
        <strain evidence="6">Rmic-2018</strain>
        <tissue evidence="6">Larvae</tissue>
    </source>
</reference>
<dbReference type="VEuPathDB" id="VectorBase:LOC119172804"/>
<evidence type="ECO:0000313" key="7">
    <source>
        <dbReference type="Proteomes" id="UP000821866"/>
    </source>
</evidence>
<keyword evidence="4" id="KW-0732">Signal</keyword>
<organism evidence="6 7">
    <name type="scientific">Rhipicephalus microplus</name>
    <name type="common">Cattle tick</name>
    <name type="synonym">Boophilus microplus</name>
    <dbReference type="NCBI Taxonomy" id="6941"/>
    <lineage>
        <taxon>Eukaryota</taxon>
        <taxon>Metazoa</taxon>
        <taxon>Ecdysozoa</taxon>
        <taxon>Arthropoda</taxon>
        <taxon>Chelicerata</taxon>
        <taxon>Arachnida</taxon>
        <taxon>Acari</taxon>
        <taxon>Parasitiformes</taxon>
        <taxon>Ixodida</taxon>
        <taxon>Ixodoidea</taxon>
        <taxon>Ixodidae</taxon>
        <taxon>Rhipicephalinae</taxon>
        <taxon>Rhipicephalus</taxon>
        <taxon>Boophilus</taxon>
    </lineage>
</organism>
<dbReference type="Pfam" id="PF17753">
    <property type="entry name" value="Ig_mannosidase"/>
    <property type="match status" value="1"/>
</dbReference>
<dbReference type="PANTHER" id="PTHR43730:SF1">
    <property type="entry name" value="BETA-MANNOSIDASE"/>
    <property type="match status" value="1"/>
</dbReference>
<evidence type="ECO:0000256" key="4">
    <source>
        <dbReference type="SAM" id="SignalP"/>
    </source>
</evidence>
<feature type="domain" description="Beta-mannosidase Ig-fold" evidence="5">
    <location>
        <begin position="211"/>
        <end position="276"/>
    </location>
</feature>
<feature type="region of interest" description="Disordered" evidence="3">
    <location>
        <begin position="293"/>
        <end position="319"/>
    </location>
</feature>
<keyword evidence="2" id="KW-0326">Glycosidase</keyword>
<proteinExistence type="inferred from homology"/>
<dbReference type="InterPro" id="IPR041625">
    <property type="entry name" value="Beta-mannosidase_Ig"/>
</dbReference>
<dbReference type="InterPro" id="IPR017853">
    <property type="entry name" value="GH"/>
</dbReference>
<dbReference type="PANTHER" id="PTHR43730">
    <property type="entry name" value="BETA-MANNOSIDASE"/>
    <property type="match status" value="1"/>
</dbReference>
<dbReference type="InterPro" id="IPR013783">
    <property type="entry name" value="Ig-like_fold"/>
</dbReference>
<feature type="compositionally biased region" description="Polar residues" evidence="3">
    <location>
        <begin position="298"/>
        <end position="319"/>
    </location>
</feature>
<evidence type="ECO:0000256" key="2">
    <source>
        <dbReference type="ARBA" id="ARBA00023295"/>
    </source>
</evidence>
<name>A0A9J6DLX1_RHIMP</name>
<reference evidence="6" key="1">
    <citation type="journal article" date="2020" name="Cell">
        <title>Large-Scale Comparative Analyses of Tick Genomes Elucidate Their Genetic Diversity and Vector Capacities.</title>
        <authorList>
            <consortium name="Tick Genome and Microbiome Consortium (TIGMIC)"/>
            <person name="Jia N."/>
            <person name="Wang J."/>
            <person name="Shi W."/>
            <person name="Du L."/>
            <person name="Sun Y."/>
            <person name="Zhan W."/>
            <person name="Jiang J.F."/>
            <person name="Wang Q."/>
            <person name="Zhang B."/>
            <person name="Ji P."/>
            <person name="Bell-Sakyi L."/>
            <person name="Cui X.M."/>
            <person name="Yuan T.T."/>
            <person name="Jiang B.G."/>
            <person name="Yang W.F."/>
            <person name="Lam T.T."/>
            <person name="Chang Q.C."/>
            <person name="Ding S.J."/>
            <person name="Wang X.J."/>
            <person name="Zhu J.G."/>
            <person name="Ruan X.D."/>
            <person name="Zhao L."/>
            <person name="Wei J.T."/>
            <person name="Ye R.Z."/>
            <person name="Que T.C."/>
            <person name="Du C.H."/>
            <person name="Zhou Y.H."/>
            <person name="Cheng J.X."/>
            <person name="Dai P.F."/>
            <person name="Guo W.B."/>
            <person name="Han X.H."/>
            <person name="Huang E.J."/>
            <person name="Li L.F."/>
            <person name="Wei W."/>
            <person name="Gao Y.C."/>
            <person name="Liu J.Z."/>
            <person name="Shao H.Z."/>
            <person name="Wang X."/>
            <person name="Wang C.C."/>
            <person name="Yang T.C."/>
            <person name="Huo Q.B."/>
            <person name="Li W."/>
            <person name="Chen H.Y."/>
            <person name="Chen S.E."/>
            <person name="Zhou L.G."/>
            <person name="Ni X.B."/>
            <person name="Tian J.H."/>
            <person name="Sheng Y."/>
            <person name="Liu T."/>
            <person name="Pan Y.S."/>
            <person name="Xia L.Y."/>
            <person name="Li J."/>
            <person name="Zhao F."/>
            <person name="Cao W.C."/>
        </authorList>
    </citation>
    <scope>NUCLEOTIDE SEQUENCE</scope>
    <source>
        <strain evidence="6">Rmic-2018</strain>
    </source>
</reference>